<accession>A0ABT8G4H8</accession>
<proteinExistence type="predicted"/>
<reference evidence="1" key="1">
    <citation type="submission" date="2023-06" db="EMBL/GenBank/DDBJ databases">
        <title>SYSU T00b26.</title>
        <authorList>
            <person name="Gao L."/>
            <person name="Fang B.-Z."/>
            <person name="Li W.-J."/>
        </authorList>
    </citation>
    <scope>NUCLEOTIDE SEQUENCE</scope>
    <source>
        <strain evidence="1">SYSU T00b26</strain>
    </source>
</reference>
<dbReference type="EMBL" id="JAUHPV010000010">
    <property type="protein sequence ID" value="MDN4474051.1"/>
    <property type="molecule type" value="Genomic_DNA"/>
</dbReference>
<keyword evidence="2" id="KW-1185">Reference proteome</keyword>
<evidence type="ECO:0000313" key="1">
    <source>
        <dbReference type="EMBL" id="MDN4474051.1"/>
    </source>
</evidence>
<organism evidence="1 2">
    <name type="scientific">Demequina zhanjiangensis</name>
    <dbReference type="NCBI Taxonomy" id="3051659"/>
    <lineage>
        <taxon>Bacteria</taxon>
        <taxon>Bacillati</taxon>
        <taxon>Actinomycetota</taxon>
        <taxon>Actinomycetes</taxon>
        <taxon>Micrococcales</taxon>
        <taxon>Demequinaceae</taxon>
        <taxon>Demequina</taxon>
    </lineage>
</organism>
<dbReference type="Proteomes" id="UP001172738">
    <property type="component" value="Unassembled WGS sequence"/>
</dbReference>
<sequence length="98" mass="10910">MQKIPMPGRMDQAPDARLAQELAAFHGFHWGPRGEVFDHTNGYVAESLSDLARVMRDLGWFTSYREPVAGILKTEVPHDADAVVRAVGAKMRRYTGAL</sequence>
<gene>
    <name evidence="1" type="ORF">QQX04_13705</name>
</gene>
<comment type="caution">
    <text evidence="1">The sequence shown here is derived from an EMBL/GenBank/DDBJ whole genome shotgun (WGS) entry which is preliminary data.</text>
</comment>
<protein>
    <submittedName>
        <fullName evidence="1">Uncharacterized protein</fullName>
    </submittedName>
</protein>
<evidence type="ECO:0000313" key="2">
    <source>
        <dbReference type="Proteomes" id="UP001172738"/>
    </source>
</evidence>
<dbReference type="RefSeq" id="WP_301130142.1">
    <property type="nucleotide sequence ID" value="NZ_JAUHPV010000010.1"/>
</dbReference>
<name>A0ABT8G4H8_9MICO</name>